<feature type="region of interest" description="Disordered" evidence="1">
    <location>
        <begin position="113"/>
        <end position="157"/>
    </location>
</feature>
<dbReference type="Proteomes" id="UP001367508">
    <property type="component" value="Unassembled WGS sequence"/>
</dbReference>
<evidence type="ECO:0000256" key="1">
    <source>
        <dbReference type="SAM" id="MobiDB-lite"/>
    </source>
</evidence>
<dbReference type="EMBL" id="JAYMYQ010000005">
    <property type="protein sequence ID" value="KAK7329117.1"/>
    <property type="molecule type" value="Genomic_DNA"/>
</dbReference>
<keyword evidence="2" id="KW-1133">Transmembrane helix</keyword>
<organism evidence="3 4">
    <name type="scientific">Canavalia gladiata</name>
    <name type="common">Sword bean</name>
    <name type="synonym">Dolichos gladiatus</name>
    <dbReference type="NCBI Taxonomy" id="3824"/>
    <lineage>
        <taxon>Eukaryota</taxon>
        <taxon>Viridiplantae</taxon>
        <taxon>Streptophyta</taxon>
        <taxon>Embryophyta</taxon>
        <taxon>Tracheophyta</taxon>
        <taxon>Spermatophyta</taxon>
        <taxon>Magnoliopsida</taxon>
        <taxon>eudicotyledons</taxon>
        <taxon>Gunneridae</taxon>
        <taxon>Pentapetalae</taxon>
        <taxon>rosids</taxon>
        <taxon>fabids</taxon>
        <taxon>Fabales</taxon>
        <taxon>Fabaceae</taxon>
        <taxon>Papilionoideae</taxon>
        <taxon>50 kb inversion clade</taxon>
        <taxon>NPAAA clade</taxon>
        <taxon>indigoferoid/millettioid clade</taxon>
        <taxon>Phaseoleae</taxon>
        <taxon>Canavalia</taxon>
    </lineage>
</organism>
<keyword evidence="2" id="KW-0472">Membrane</keyword>
<evidence type="ECO:0000313" key="3">
    <source>
        <dbReference type="EMBL" id="KAK7329117.1"/>
    </source>
</evidence>
<feature type="transmembrane region" description="Helical" evidence="2">
    <location>
        <begin position="57"/>
        <end position="76"/>
    </location>
</feature>
<sequence>MKMGGTCGSAHWGGGFFSQRLPTGSLNIRHHPPSPRSSSSRRSIRVLANQRYTIVRSSHICFALGVVDLVFVLLLVKIKRYGVKIISGGHNYFVGILEQKSVGHREARVATVNPGREGQSEKWNWTSHERSRRFDGDPGNHEESASVEDVATRNDLD</sequence>
<comment type="caution">
    <text evidence="3">The sequence shown here is derived from an EMBL/GenBank/DDBJ whole genome shotgun (WGS) entry which is preliminary data.</text>
</comment>
<accession>A0AAN9QBJ7</accession>
<evidence type="ECO:0000256" key="2">
    <source>
        <dbReference type="SAM" id="Phobius"/>
    </source>
</evidence>
<name>A0AAN9QBJ7_CANGL</name>
<keyword evidence="4" id="KW-1185">Reference proteome</keyword>
<proteinExistence type="predicted"/>
<dbReference type="AlphaFoldDB" id="A0AAN9QBJ7"/>
<evidence type="ECO:0000313" key="4">
    <source>
        <dbReference type="Proteomes" id="UP001367508"/>
    </source>
</evidence>
<keyword evidence="2" id="KW-0812">Transmembrane</keyword>
<feature type="compositionally biased region" description="Basic and acidic residues" evidence="1">
    <location>
        <begin position="127"/>
        <end position="157"/>
    </location>
</feature>
<protein>
    <submittedName>
        <fullName evidence="3">Uncharacterized protein</fullName>
    </submittedName>
</protein>
<reference evidence="3 4" key="1">
    <citation type="submission" date="2024-01" db="EMBL/GenBank/DDBJ databases">
        <title>The genomes of 5 underutilized Papilionoideae crops provide insights into root nodulation and disease resistanc.</title>
        <authorList>
            <person name="Jiang F."/>
        </authorList>
    </citation>
    <scope>NUCLEOTIDE SEQUENCE [LARGE SCALE GENOMIC DNA]</scope>
    <source>
        <strain evidence="3">LVBAO_FW01</strain>
        <tissue evidence="3">Leaves</tissue>
    </source>
</reference>
<gene>
    <name evidence="3" type="ORF">VNO77_23263</name>
</gene>